<dbReference type="Proteomes" id="UP000029867">
    <property type="component" value="Unassembled WGS sequence"/>
</dbReference>
<evidence type="ECO:0000313" key="2">
    <source>
        <dbReference type="Proteomes" id="UP000029867"/>
    </source>
</evidence>
<sequence>MAPLKPVKSPYADVMDDTSTSLAGLVTEEIIESYATTTL</sequence>
<dbReference type="EMBL" id="JQFK01001772">
    <property type="protein sequence ID" value="KGK34325.1"/>
    <property type="molecule type" value="Genomic_DNA"/>
</dbReference>
<proteinExistence type="predicted"/>
<name>A0A099NP92_PICKU</name>
<reference evidence="2" key="1">
    <citation type="journal article" date="2014" name="Microb. Cell Fact.">
        <title>Exploiting Issatchenkia orientalis SD108 for succinic acid production.</title>
        <authorList>
            <person name="Xiao H."/>
            <person name="Shao Z."/>
            <person name="Jiang Y."/>
            <person name="Dole S."/>
            <person name="Zhao H."/>
        </authorList>
    </citation>
    <scope>NUCLEOTIDE SEQUENCE [LARGE SCALE GENOMIC DNA]</scope>
    <source>
        <strain evidence="2">SD108</strain>
    </source>
</reference>
<protein>
    <submittedName>
        <fullName evidence="1">Uncharacterized protein</fullName>
    </submittedName>
</protein>
<evidence type="ECO:0000313" key="1">
    <source>
        <dbReference type="EMBL" id="KGK34325.1"/>
    </source>
</evidence>
<dbReference type="AlphaFoldDB" id="A0A099NP92"/>
<accession>A0A099NP92</accession>
<comment type="caution">
    <text evidence="1">The sequence shown here is derived from an EMBL/GenBank/DDBJ whole genome shotgun (WGS) entry which is preliminary data.</text>
</comment>
<organism evidence="1 2">
    <name type="scientific">Pichia kudriavzevii</name>
    <name type="common">Yeast</name>
    <name type="synonym">Issatchenkia orientalis</name>
    <dbReference type="NCBI Taxonomy" id="4909"/>
    <lineage>
        <taxon>Eukaryota</taxon>
        <taxon>Fungi</taxon>
        <taxon>Dikarya</taxon>
        <taxon>Ascomycota</taxon>
        <taxon>Saccharomycotina</taxon>
        <taxon>Pichiomycetes</taxon>
        <taxon>Pichiales</taxon>
        <taxon>Pichiaceae</taxon>
        <taxon>Pichia</taxon>
    </lineage>
</organism>
<dbReference type="HOGENOM" id="CLU_3320166_0_0_1"/>
<gene>
    <name evidence="1" type="ORF">JL09_g6528</name>
</gene>